<evidence type="ECO:0000256" key="6">
    <source>
        <dbReference type="PROSITE-ProRule" id="PRU00284"/>
    </source>
</evidence>
<feature type="transmembrane region" description="Helical" evidence="7">
    <location>
        <begin position="52"/>
        <end position="78"/>
    </location>
</feature>
<dbReference type="EMBL" id="JAEQNB010000003">
    <property type="protein sequence ID" value="MBL0387282.1"/>
    <property type="molecule type" value="Genomic_DNA"/>
</dbReference>
<evidence type="ECO:0000256" key="7">
    <source>
        <dbReference type="SAM" id="Phobius"/>
    </source>
</evidence>
<dbReference type="InterPro" id="IPR003660">
    <property type="entry name" value="HAMP_dom"/>
</dbReference>
<comment type="similarity">
    <text evidence="5">Belongs to the methyl-accepting chemotaxis (MCP) protein family.</text>
</comment>
<evidence type="ECO:0000256" key="5">
    <source>
        <dbReference type="ARBA" id="ARBA00029447"/>
    </source>
</evidence>
<dbReference type="CDD" id="cd06225">
    <property type="entry name" value="HAMP"/>
    <property type="match status" value="1"/>
</dbReference>
<comment type="caution">
    <text evidence="10">The sequence shown here is derived from an EMBL/GenBank/DDBJ whole genome shotgun (WGS) entry which is preliminary data.</text>
</comment>
<dbReference type="Pfam" id="PF00015">
    <property type="entry name" value="MCPsignal"/>
    <property type="match status" value="1"/>
</dbReference>
<evidence type="ECO:0000259" key="9">
    <source>
        <dbReference type="PROSITE" id="PS50885"/>
    </source>
</evidence>
<keyword evidence="4 6" id="KW-0807">Transducer</keyword>
<dbReference type="PROSITE" id="PS50885">
    <property type="entry name" value="HAMP"/>
    <property type="match status" value="1"/>
</dbReference>
<feature type="domain" description="HAMP" evidence="9">
    <location>
        <begin position="75"/>
        <end position="128"/>
    </location>
</feature>
<keyword evidence="2" id="KW-1003">Cell membrane</keyword>
<dbReference type="PANTHER" id="PTHR32089:SF112">
    <property type="entry name" value="LYSOZYME-LIKE PROTEIN-RELATED"/>
    <property type="match status" value="1"/>
</dbReference>
<gene>
    <name evidence="10" type="ORF">JJB07_11530</name>
</gene>
<keyword evidence="7" id="KW-1133">Transmembrane helix</keyword>
<dbReference type="SMART" id="SM00283">
    <property type="entry name" value="MA"/>
    <property type="match status" value="1"/>
</dbReference>
<evidence type="ECO:0000256" key="3">
    <source>
        <dbReference type="ARBA" id="ARBA00023136"/>
    </source>
</evidence>
<dbReference type="RefSeq" id="WP_201635123.1">
    <property type="nucleotide sequence ID" value="NZ_JAEQNB010000003.1"/>
</dbReference>
<keyword evidence="7" id="KW-0812">Transmembrane</keyword>
<accession>A0ABS1JAH8</accession>
<proteinExistence type="inferred from homology"/>
<keyword evidence="3 7" id="KW-0472">Membrane</keyword>
<evidence type="ECO:0000256" key="2">
    <source>
        <dbReference type="ARBA" id="ARBA00022475"/>
    </source>
</evidence>
<comment type="subcellular location">
    <subcellularLocation>
        <location evidence="1">Cell membrane</location>
    </subcellularLocation>
</comment>
<dbReference type="PROSITE" id="PS50111">
    <property type="entry name" value="CHEMOTAXIS_TRANSDUC_2"/>
    <property type="match status" value="1"/>
</dbReference>
<dbReference type="SMART" id="SM00304">
    <property type="entry name" value="HAMP"/>
    <property type="match status" value="1"/>
</dbReference>
<dbReference type="Proteomes" id="UP000602284">
    <property type="component" value="Unassembled WGS sequence"/>
</dbReference>
<sequence>MKFTIRRKLLAGYFIVAFLIVVIGVGSTEGFLQIASTAEAGGDVAPLIHQNIVITATLCIVTLVLLVVIGSVLARIIVKPIRVVSKRIDHIALGDLTAEEIQLKNRDEIGDLAASINVMTRTLRGLIGEVEGAAVQVASSAEQLYASAQQSAHAAEHSAVIMQELADGTDKQVRSIEETDQTVRELTLGIQQIAASSQGVTSISIQASAVAQEGTDSIQKAIQQMHSISAGVSISAENIQNLSEQAKNIGQIVATIEGLSSQTNLLALNAAIEAARAGEHGRGFAVVADEVRKLAEQSTHSAHRIAEYIHSIQNEIQKAVDAMKQGTEEVTVGIQVVHDAGTSFEKIKGVVAEVSTQIQEVSAAVQQMSAGADQVLHSVDTIKVVTEQTAEATQSVSVSSEQQLASMQEITASSSSLAEMAELLDGMIKKFKV</sequence>
<name>A0ABS1JAH8_9BACL</name>
<dbReference type="Pfam" id="PF00672">
    <property type="entry name" value="HAMP"/>
    <property type="match status" value="1"/>
</dbReference>
<keyword evidence="11" id="KW-1185">Reference proteome</keyword>
<dbReference type="InterPro" id="IPR004089">
    <property type="entry name" value="MCPsignal_dom"/>
</dbReference>
<evidence type="ECO:0000259" key="8">
    <source>
        <dbReference type="PROSITE" id="PS50111"/>
    </source>
</evidence>
<evidence type="ECO:0000256" key="4">
    <source>
        <dbReference type="ARBA" id="ARBA00023224"/>
    </source>
</evidence>
<evidence type="ECO:0000313" key="10">
    <source>
        <dbReference type="EMBL" id="MBL0387282.1"/>
    </source>
</evidence>
<dbReference type="InterPro" id="IPR004090">
    <property type="entry name" value="Chemotax_Me-accpt_rcpt"/>
</dbReference>
<evidence type="ECO:0000313" key="11">
    <source>
        <dbReference type="Proteomes" id="UP000602284"/>
    </source>
</evidence>
<reference evidence="10 11" key="1">
    <citation type="submission" date="2021-01" db="EMBL/GenBank/DDBJ databases">
        <title>Tumebacillus sp. strain ITR2 16S ribosomal RNA gene Genome sequencing and assembly.</title>
        <authorList>
            <person name="Kang M."/>
        </authorList>
    </citation>
    <scope>NUCLEOTIDE SEQUENCE [LARGE SCALE GENOMIC DNA]</scope>
    <source>
        <strain evidence="10 11">ITR2</strain>
    </source>
</reference>
<protein>
    <submittedName>
        <fullName evidence="10">Methyl-accepting chemotaxis protein</fullName>
    </submittedName>
</protein>
<dbReference type="SUPFAM" id="SSF58104">
    <property type="entry name" value="Methyl-accepting chemotaxis protein (MCP) signaling domain"/>
    <property type="match status" value="1"/>
</dbReference>
<evidence type="ECO:0000256" key="1">
    <source>
        <dbReference type="ARBA" id="ARBA00004236"/>
    </source>
</evidence>
<dbReference type="Gene3D" id="1.10.287.950">
    <property type="entry name" value="Methyl-accepting chemotaxis protein"/>
    <property type="match status" value="1"/>
</dbReference>
<dbReference type="PRINTS" id="PR00260">
    <property type="entry name" value="CHEMTRNSDUCR"/>
</dbReference>
<dbReference type="PANTHER" id="PTHR32089">
    <property type="entry name" value="METHYL-ACCEPTING CHEMOTAXIS PROTEIN MCPB"/>
    <property type="match status" value="1"/>
</dbReference>
<organism evidence="10 11">
    <name type="scientific">Tumebacillus amylolyticus</name>
    <dbReference type="NCBI Taxonomy" id="2801339"/>
    <lineage>
        <taxon>Bacteria</taxon>
        <taxon>Bacillati</taxon>
        <taxon>Bacillota</taxon>
        <taxon>Bacilli</taxon>
        <taxon>Bacillales</taxon>
        <taxon>Alicyclobacillaceae</taxon>
        <taxon>Tumebacillus</taxon>
    </lineage>
</organism>
<feature type="domain" description="Methyl-accepting transducer" evidence="8">
    <location>
        <begin position="147"/>
        <end position="383"/>
    </location>
</feature>
<dbReference type="Gene3D" id="6.10.340.10">
    <property type="match status" value="1"/>
</dbReference>
<dbReference type="CDD" id="cd11386">
    <property type="entry name" value="MCP_signal"/>
    <property type="match status" value="1"/>
</dbReference>
<feature type="transmembrane region" description="Helical" evidence="7">
    <location>
        <begin position="12"/>
        <end position="32"/>
    </location>
</feature>